<feature type="non-terminal residue" evidence="1">
    <location>
        <position position="1"/>
    </location>
</feature>
<dbReference type="RefSeq" id="WP_408648904.1">
    <property type="nucleotide sequence ID" value="NZ_JAZBJZ010000177.1"/>
</dbReference>
<dbReference type="InterPro" id="IPR054268">
    <property type="entry name" value="DUF6999"/>
</dbReference>
<name>A0AAW9Q8J1_9CYAN</name>
<accession>A0AAW9Q8J1</accession>
<evidence type="ECO:0000313" key="2">
    <source>
        <dbReference type="Proteomes" id="UP001333818"/>
    </source>
</evidence>
<dbReference type="Pfam" id="PF22523">
    <property type="entry name" value="DUF6999"/>
    <property type="match status" value="1"/>
</dbReference>
<dbReference type="Proteomes" id="UP001333818">
    <property type="component" value="Unassembled WGS sequence"/>
</dbReference>
<proteinExistence type="predicted"/>
<dbReference type="EMBL" id="JAZBJZ010000177">
    <property type="protein sequence ID" value="MEE3719830.1"/>
    <property type="molecule type" value="Genomic_DNA"/>
</dbReference>
<gene>
    <name evidence="1" type="ORF">V2H45_24115</name>
</gene>
<protein>
    <submittedName>
        <fullName evidence="1">Uncharacterized protein</fullName>
    </submittedName>
</protein>
<reference evidence="1" key="1">
    <citation type="submission" date="2024-01" db="EMBL/GenBank/DDBJ databases">
        <title>Bank of Algae and Cyanobacteria of the Azores (BACA) strain genomes.</title>
        <authorList>
            <person name="Luz R."/>
            <person name="Cordeiro R."/>
            <person name="Fonseca A."/>
            <person name="Goncalves V."/>
        </authorList>
    </citation>
    <scope>NUCLEOTIDE SEQUENCE</scope>
    <source>
        <strain evidence="1">BACA0141</strain>
    </source>
</reference>
<evidence type="ECO:0000313" key="1">
    <source>
        <dbReference type="EMBL" id="MEE3719830.1"/>
    </source>
</evidence>
<comment type="caution">
    <text evidence="1">The sequence shown here is derived from an EMBL/GenBank/DDBJ whole genome shotgun (WGS) entry which is preliminary data.</text>
</comment>
<sequence length="188" mass="22030">DDSNPPKTSCLTSQTLSNIEKSSLYPRKVDDLAENAFLEHDLILYNFVFDYHQAQEQNPNWLQQVRDRGICYGSIQPVQVEVDFCQRRWLRVLDLESAIELFKVIYSLCLTSDEFARAVISLQFDENFGCYVSEITDDYKWNHIIVNRHPLIPNSPFHAARDLFLHGLTTEYLHRYLELCKLQAQKGR</sequence>
<keyword evidence="2" id="KW-1185">Reference proteome</keyword>
<dbReference type="AlphaFoldDB" id="A0AAW9Q8J1"/>
<organism evidence="1 2">
    <name type="scientific">Tumidithrix elongata BACA0141</name>
    <dbReference type="NCBI Taxonomy" id="2716417"/>
    <lineage>
        <taxon>Bacteria</taxon>
        <taxon>Bacillati</taxon>
        <taxon>Cyanobacteriota</taxon>
        <taxon>Cyanophyceae</taxon>
        <taxon>Pseudanabaenales</taxon>
        <taxon>Pseudanabaenaceae</taxon>
        <taxon>Tumidithrix</taxon>
        <taxon>Tumidithrix elongata</taxon>
    </lineage>
</organism>